<name>A0A430FC40_9BIFI</name>
<dbReference type="Pfam" id="PF19993">
    <property type="entry name" value="DO-GTPase2"/>
    <property type="match status" value="1"/>
</dbReference>
<dbReference type="SUPFAM" id="SSF52540">
    <property type="entry name" value="P-loop containing nucleoside triphosphate hydrolases"/>
    <property type="match status" value="1"/>
</dbReference>
<feature type="domain" description="Double-GTPase 2" evidence="1">
    <location>
        <begin position="174"/>
        <end position="346"/>
    </location>
</feature>
<dbReference type="OrthoDB" id="143162at2"/>
<proteinExistence type="predicted"/>
<accession>A0A430FC40</accession>
<reference evidence="2 3" key="1">
    <citation type="submission" date="2018-09" db="EMBL/GenBank/DDBJ databases">
        <title>Characterization of the phylogenetic diversity of five novel species belonging to the genus Bifidobacterium.</title>
        <authorList>
            <person name="Lugli G.A."/>
            <person name="Duranti S."/>
            <person name="Milani C."/>
        </authorList>
    </citation>
    <scope>NUCLEOTIDE SEQUENCE [LARGE SCALE GENOMIC DNA]</scope>
    <source>
        <strain evidence="2 3">2028B</strain>
    </source>
</reference>
<dbReference type="AlphaFoldDB" id="A0A430FC40"/>
<keyword evidence="3" id="KW-1185">Reference proteome</keyword>
<comment type="caution">
    <text evidence="2">The sequence shown here is derived from an EMBL/GenBank/DDBJ whole genome shotgun (WGS) entry which is preliminary data.</text>
</comment>
<dbReference type="Proteomes" id="UP000288607">
    <property type="component" value="Unassembled WGS sequence"/>
</dbReference>
<protein>
    <recommendedName>
        <fullName evidence="1">Double-GTPase 2 domain-containing protein</fullName>
    </recommendedName>
</protein>
<dbReference type="InterPro" id="IPR045528">
    <property type="entry name" value="DO-GTPase2"/>
</dbReference>
<evidence type="ECO:0000313" key="2">
    <source>
        <dbReference type="EMBL" id="RSX50368.1"/>
    </source>
</evidence>
<evidence type="ECO:0000313" key="3">
    <source>
        <dbReference type="Proteomes" id="UP000288607"/>
    </source>
</evidence>
<dbReference type="EMBL" id="QXGJ01000008">
    <property type="protein sequence ID" value="RSX50368.1"/>
    <property type="molecule type" value="Genomic_DNA"/>
</dbReference>
<gene>
    <name evidence="2" type="ORF">D2E23_1691</name>
</gene>
<organism evidence="2 3">
    <name type="scientific">Bifidobacterium callimiconis</name>
    <dbReference type="NCBI Taxonomy" id="2306973"/>
    <lineage>
        <taxon>Bacteria</taxon>
        <taxon>Bacillati</taxon>
        <taxon>Actinomycetota</taxon>
        <taxon>Actinomycetes</taxon>
        <taxon>Bifidobacteriales</taxon>
        <taxon>Bifidobacteriaceae</taxon>
        <taxon>Bifidobacterium</taxon>
    </lineage>
</organism>
<dbReference type="InterPro" id="IPR027417">
    <property type="entry name" value="P-loop_NTPase"/>
</dbReference>
<dbReference type="RefSeq" id="WP_126030495.1">
    <property type="nucleotide sequence ID" value="NZ_JAFEJY010000006.1"/>
</dbReference>
<sequence length="531" mass="59692">MPGHQIKCLYCFKEFDDAAVHFRMETVFNSEDDIEFTDPNTGKEYYSVADITKDPMLSNAARTQLIDRFKTLAGFVQQEDPEYEKFWKKFGGTTEMPAKAHDGVAGVDPWLRRVYDPNNPADQQFFSSTEGPVISDSGLLYKVTDCLGRETTRRVCPFCHNPLPGLYGKYPVKFISIIGITGAGKTVYLSQLVQWFVTDLAKCGITVNPTSMYAYKYRDVNPVEMQRRLPEGTPPQQMQQPLCFDLTYNDEVGRAHNMTMVFYDIAGENCQLSYDDSEVATKAKEFGPFIEHSDGILLVVQPQQFSEPDPVGGPQAVLNVVHGLFDAHANDLDHIPMAVCISKGDIVVQQVLGSQSIPNLQYLKVGRKYRPVFNADSYNKLYEPVYNFVERQSAELIASLSVDYPIHDLFMVSAIGTAIGTFKDDEGEYEAPAAPPLPQRLVEPLLWMLNRFGFIGSTGFINEPNDWFCPQCNRRLHITQEFCPDCKCTEDGRWMCPLCGTVNPAGTAQCSHTEKGFLGMTKRCKGTPIRH</sequence>
<evidence type="ECO:0000259" key="1">
    <source>
        <dbReference type="Pfam" id="PF19993"/>
    </source>
</evidence>